<evidence type="ECO:0000313" key="3">
    <source>
        <dbReference type="Proteomes" id="UP000241769"/>
    </source>
</evidence>
<dbReference type="InParanoid" id="A0A2P6MRY7"/>
<accession>A0A2P6MRY7</accession>
<dbReference type="EMBL" id="MDYQ01000463">
    <property type="protein sequence ID" value="PRP74453.1"/>
    <property type="molecule type" value="Genomic_DNA"/>
</dbReference>
<keyword evidence="3" id="KW-1185">Reference proteome</keyword>
<comment type="caution">
    <text evidence="2">The sequence shown here is derived from an EMBL/GenBank/DDBJ whole genome shotgun (WGS) entry which is preliminary data.</text>
</comment>
<dbReference type="AlphaFoldDB" id="A0A2P6MRY7"/>
<keyword evidence="1" id="KW-1133">Transmembrane helix</keyword>
<proteinExistence type="predicted"/>
<name>A0A2P6MRY7_9EUKA</name>
<evidence type="ECO:0000313" key="2">
    <source>
        <dbReference type="EMBL" id="PRP74453.1"/>
    </source>
</evidence>
<keyword evidence="1" id="KW-0472">Membrane</keyword>
<gene>
    <name evidence="2" type="ORF">PROFUN_06582</name>
</gene>
<sequence length="264" mass="30550">MTKIRAGRPPQSYLAPLIQISVVVVLILIVGYYNAHNREHGPKAWQDKAKGQLTQCDKIRQPKERFLQTFRIFEFCLRHHGGDNSNLSVSQHLKNKGKQLFSRQQLDGIYAAKKARNSLTHEMDFELSPAELQRHTRALKKPGCDIRLTCYTTCNKLLPDDVTCDTENMTRSDVFSLVFTPHCKDFSYETIEELIKGTPFKLLGYELPFYDAGQQRKPDWLLEYKVDYPTDTHLINGKFLTEFFSKKMEGNLPDDIIFYAQLPL</sequence>
<reference evidence="2 3" key="1">
    <citation type="journal article" date="2018" name="Genome Biol. Evol.">
        <title>Multiple Roots of Fruiting Body Formation in Amoebozoa.</title>
        <authorList>
            <person name="Hillmann F."/>
            <person name="Forbes G."/>
            <person name="Novohradska S."/>
            <person name="Ferling I."/>
            <person name="Riege K."/>
            <person name="Groth M."/>
            <person name="Westermann M."/>
            <person name="Marz M."/>
            <person name="Spaller T."/>
            <person name="Winckler T."/>
            <person name="Schaap P."/>
            <person name="Glockner G."/>
        </authorList>
    </citation>
    <scope>NUCLEOTIDE SEQUENCE [LARGE SCALE GENOMIC DNA]</scope>
    <source>
        <strain evidence="2 3">Jena</strain>
    </source>
</reference>
<dbReference type="Proteomes" id="UP000241769">
    <property type="component" value="Unassembled WGS sequence"/>
</dbReference>
<feature type="transmembrane region" description="Helical" evidence="1">
    <location>
        <begin position="12"/>
        <end position="33"/>
    </location>
</feature>
<evidence type="ECO:0000256" key="1">
    <source>
        <dbReference type="SAM" id="Phobius"/>
    </source>
</evidence>
<keyword evidence="1" id="KW-0812">Transmembrane</keyword>
<protein>
    <submittedName>
        <fullName evidence="2">Uncharacterized protein</fullName>
    </submittedName>
</protein>
<organism evidence="2 3">
    <name type="scientific">Planoprotostelium fungivorum</name>
    <dbReference type="NCBI Taxonomy" id="1890364"/>
    <lineage>
        <taxon>Eukaryota</taxon>
        <taxon>Amoebozoa</taxon>
        <taxon>Evosea</taxon>
        <taxon>Variosea</taxon>
        <taxon>Cavosteliida</taxon>
        <taxon>Cavosteliaceae</taxon>
        <taxon>Planoprotostelium</taxon>
    </lineage>
</organism>